<sequence>MTTTQIASPSAAHPCAALFGVLTREAVRRDSGVGAEQAMLADPAWTELWPGVLVPTRDRDDPRTRAAAGLLRCGPQSVLCGFTALAMHGCRSIDSARVHVLVPYDRQHRSRTGLVVHQGWVREAEVQELDGLRVQALDVALTDVLCAGESRAALACLEDAFTLLPPEGVSRLRAAVRHRIAQRRDRRGTRQASGLLALAWVPGSTAADILARRPPVPSELSGAA</sequence>
<dbReference type="EMBL" id="CP045929">
    <property type="protein sequence ID" value="QGK71358.1"/>
    <property type="molecule type" value="Genomic_DNA"/>
</dbReference>
<name>A0A5Q3Q9W7_9PSEU</name>
<keyword evidence="2" id="KW-1185">Reference proteome</keyword>
<accession>A0A5Q3Q9W7</accession>
<evidence type="ECO:0000313" key="2">
    <source>
        <dbReference type="Proteomes" id="UP000371041"/>
    </source>
</evidence>
<reference evidence="2" key="1">
    <citation type="submission" date="2019-11" db="EMBL/GenBank/DDBJ databases">
        <title>The complete genome sequence of Saccharopolyspora sp. E2A.</title>
        <authorList>
            <person name="Zhang G."/>
        </authorList>
    </citation>
    <scope>NUCLEOTIDE SEQUENCE [LARGE SCALE GENOMIC DNA]</scope>
    <source>
        <strain evidence="2">E2A</strain>
    </source>
</reference>
<dbReference type="RefSeq" id="WP_154077934.1">
    <property type="nucleotide sequence ID" value="NZ_CP045929.1"/>
</dbReference>
<evidence type="ECO:0008006" key="3">
    <source>
        <dbReference type="Google" id="ProtNLM"/>
    </source>
</evidence>
<organism evidence="1 2">
    <name type="scientific">Allosaccharopolyspora coralli</name>
    <dbReference type="NCBI Taxonomy" id="2665642"/>
    <lineage>
        <taxon>Bacteria</taxon>
        <taxon>Bacillati</taxon>
        <taxon>Actinomycetota</taxon>
        <taxon>Actinomycetes</taxon>
        <taxon>Pseudonocardiales</taxon>
        <taxon>Pseudonocardiaceae</taxon>
        <taxon>Allosaccharopolyspora</taxon>
    </lineage>
</organism>
<protein>
    <recommendedName>
        <fullName evidence="3">AbiEi antitoxin C-terminal domain-containing protein</fullName>
    </recommendedName>
</protein>
<gene>
    <name evidence="1" type="ORF">GIY23_19180</name>
</gene>
<dbReference type="AlphaFoldDB" id="A0A5Q3Q9W7"/>
<dbReference type="KEGG" id="sace:GIY23_19180"/>
<proteinExistence type="predicted"/>
<evidence type="ECO:0000313" key="1">
    <source>
        <dbReference type="EMBL" id="QGK71358.1"/>
    </source>
</evidence>
<dbReference type="Proteomes" id="UP000371041">
    <property type="component" value="Chromosome"/>
</dbReference>